<dbReference type="Pfam" id="PF06607">
    <property type="entry name" value="Prokineticin"/>
    <property type="match status" value="1"/>
</dbReference>
<keyword evidence="3" id="KW-1015">Disulfide bond</keyword>
<dbReference type="AlphaFoldDB" id="A0AAV6UW57"/>
<keyword evidence="2" id="KW-0964">Secreted</keyword>
<protein>
    <recommendedName>
        <fullName evidence="5">Prokineticin domain-containing protein</fullName>
    </recommendedName>
</protein>
<dbReference type="EMBL" id="JAFNEN010000251">
    <property type="protein sequence ID" value="KAG8188023.1"/>
    <property type="molecule type" value="Genomic_DNA"/>
</dbReference>
<comment type="subcellular location">
    <subcellularLocation>
        <location evidence="1">Secreted</location>
    </subcellularLocation>
</comment>
<feature type="signal peptide" evidence="4">
    <location>
        <begin position="1"/>
        <end position="18"/>
    </location>
</feature>
<feature type="chain" id="PRO_5043563371" description="Prokineticin domain-containing protein" evidence="4">
    <location>
        <begin position="19"/>
        <end position="106"/>
    </location>
</feature>
<keyword evidence="4" id="KW-0732">Signal</keyword>
<reference evidence="6 7" key="1">
    <citation type="journal article" date="2022" name="Nat. Ecol. Evol.">
        <title>A masculinizing supergene underlies an exaggerated male reproductive morph in a spider.</title>
        <authorList>
            <person name="Hendrickx F."/>
            <person name="De Corte Z."/>
            <person name="Sonet G."/>
            <person name="Van Belleghem S.M."/>
            <person name="Kostlbacher S."/>
            <person name="Vangestel C."/>
        </authorList>
    </citation>
    <scope>NUCLEOTIDE SEQUENCE [LARGE SCALE GENOMIC DNA]</scope>
    <source>
        <strain evidence="6">W744_W776</strain>
    </source>
</reference>
<dbReference type="GO" id="GO:0005576">
    <property type="term" value="C:extracellular region"/>
    <property type="evidence" value="ECO:0007669"/>
    <property type="project" value="UniProtKB-SubCell"/>
</dbReference>
<feature type="domain" description="Prokineticin" evidence="5">
    <location>
        <begin position="20"/>
        <end position="88"/>
    </location>
</feature>
<organism evidence="6 7">
    <name type="scientific">Oedothorax gibbosus</name>
    <dbReference type="NCBI Taxonomy" id="931172"/>
    <lineage>
        <taxon>Eukaryota</taxon>
        <taxon>Metazoa</taxon>
        <taxon>Ecdysozoa</taxon>
        <taxon>Arthropoda</taxon>
        <taxon>Chelicerata</taxon>
        <taxon>Arachnida</taxon>
        <taxon>Araneae</taxon>
        <taxon>Araneomorphae</taxon>
        <taxon>Entelegynae</taxon>
        <taxon>Araneoidea</taxon>
        <taxon>Linyphiidae</taxon>
        <taxon>Erigoninae</taxon>
        <taxon>Oedothorax</taxon>
    </lineage>
</organism>
<dbReference type="Gene3D" id="2.10.80.10">
    <property type="entry name" value="Lipase, subunit A"/>
    <property type="match status" value="1"/>
</dbReference>
<accession>A0AAV6UW57</accession>
<name>A0AAV6UW57_9ARAC</name>
<sequence>MKYLFALVFCALLSVGFGVYCTSEEECEDTECCVATYTAQALGTGWCTPRGRVGAACNLETDQLGEGYGKKYLTKCPCRDTLICTQTVTSGSLLQINNGQKCRRDS</sequence>
<comment type="caution">
    <text evidence="6">The sequence shown here is derived from an EMBL/GenBank/DDBJ whole genome shotgun (WGS) entry which is preliminary data.</text>
</comment>
<dbReference type="Proteomes" id="UP000827092">
    <property type="component" value="Unassembled WGS sequence"/>
</dbReference>
<gene>
    <name evidence="6" type="ORF">JTE90_009897</name>
</gene>
<proteinExistence type="predicted"/>
<dbReference type="InterPro" id="IPR023569">
    <property type="entry name" value="Prokineticin_domain"/>
</dbReference>
<evidence type="ECO:0000259" key="5">
    <source>
        <dbReference type="Pfam" id="PF06607"/>
    </source>
</evidence>
<evidence type="ECO:0000256" key="3">
    <source>
        <dbReference type="ARBA" id="ARBA00023157"/>
    </source>
</evidence>
<evidence type="ECO:0000313" key="7">
    <source>
        <dbReference type="Proteomes" id="UP000827092"/>
    </source>
</evidence>
<evidence type="ECO:0000313" key="6">
    <source>
        <dbReference type="EMBL" id="KAG8188023.1"/>
    </source>
</evidence>
<evidence type="ECO:0000256" key="2">
    <source>
        <dbReference type="ARBA" id="ARBA00022525"/>
    </source>
</evidence>
<evidence type="ECO:0000256" key="1">
    <source>
        <dbReference type="ARBA" id="ARBA00004613"/>
    </source>
</evidence>
<keyword evidence="7" id="KW-1185">Reference proteome</keyword>
<evidence type="ECO:0000256" key="4">
    <source>
        <dbReference type="SAM" id="SignalP"/>
    </source>
</evidence>